<proteinExistence type="predicted"/>
<dbReference type="EMBL" id="JARJCM010000234">
    <property type="protein sequence ID" value="KAJ7021360.1"/>
    <property type="molecule type" value="Genomic_DNA"/>
</dbReference>
<feature type="compositionally biased region" description="Basic and acidic residues" evidence="1">
    <location>
        <begin position="258"/>
        <end position="270"/>
    </location>
</feature>
<feature type="region of interest" description="Disordered" evidence="1">
    <location>
        <begin position="161"/>
        <end position="289"/>
    </location>
</feature>
<accession>A0AAD6S5R6</accession>
<sequence length="289" mass="30926">MIPGNCVHSGDPELPKPPTLNTSTLELVHLDYQTCQSNIWYNYALFIYAPSLLLSFQSLRTYLRNPEIPGVTGVIRLSSELFASDPIIATQDMLTISDDEEEGTAPFQAAGSSTSQSGLGSGYFGGYTVPSLRGSAPQSGAGAGWRASWIDSGAMTLAPARWDEQRQPEAPEHANKGTNQAPDGARPVTLRPQSPEAEGPAMKRRRLDARDSAPESPDGASHPHGSNPSSPIISRPETPGSGEPLMKKRKVDLNQDGQPRERAAGEDGGRAVDTPAQTPGNEPRKEKEC</sequence>
<evidence type="ECO:0000313" key="2">
    <source>
        <dbReference type="EMBL" id="KAJ7021360.1"/>
    </source>
</evidence>
<keyword evidence="3" id="KW-1185">Reference proteome</keyword>
<name>A0AAD6S5R6_9AGAR</name>
<evidence type="ECO:0000313" key="3">
    <source>
        <dbReference type="Proteomes" id="UP001218188"/>
    </source>
</evidence>
<evidence type="ECO:0000256" key="1">
    <source>
        <dbReference type="SAM" id="MobiDB-lite"/>
    </source>
</evidence>
<organism evidence="2 3">
    <name type="scientific">Mycena alexandri</name>
    <dbReference type="NCBI Taxonomy" id="1745969"/>
    <lineage>
        <taxon>Eukaryota</taxon>
        <taxon>Fungi</taxon>
        <taxon>Dikarya</taxon>
        <taxon>Basidiomycota</taxon>
        <taxon>Agaricomycotina</taxon>
        <taxon>Agaricomycetes</taxon>
        <taxon>Agaricomycetidae</taxon>
        <taxon>Agaricales</taxon>
        <taxon>Marasmiineae</taxon>
        <taxon>Mycenaceae</taxon>
        <taxon>Mycena</taxon>
    </lineage>
</organism>
<feature type="compositionally biased region" description="Basic and acidic residues" evidence="1">
    <location>
        <begin position="161"/>
        <end position="175"/>
    </location>
</feature>
<protein>
    <submittedName>
        <fullName evidence="2">Uncharacterized protein</fullName>
    </submittedName>
</protein>
<reference evidence="2" key="1">
    <citation type="submission" date="2023-03" db="EMBL/GenBank/DDBJ databases">
        <title>Massive genome expansion in bonnet fungi (Mycena s.s.) driven by repeated elements and novel gene families across ecological guilds.</title>
        <authorList>
            <consortium name="Lawrence Berkeley National Laboratory"/>
            <person name="Harder C.B."/>
            <person name="Miyauchi S."/>
            <person name="Viragh M."/>
            <person name="Kuo A."/>
            <person name="Thoen E."/>
            <person name="Andreopoulos B."/>
            <person name="Lu D."/>
            <person name="Skrede I."/>
            <person name="Drula E."/>
            <person name="Henrissat B."/>
            <person name="Morin E."/>
            <person name="Kohler A."/>
            <person name="Barry K."/>
            <person name="LaButti K."/>
            <person name="Morin E."/>
            <person name="Salamov A."/>
            <person name="Lipzen A."/>
            <person name="Mereny Z."/>
            <person name="Hegedus B."/>
            <person name="Baldrian P."/>
            <person name="Stursova M."/>
            <person name="Weitz H."/>
            <person name="Taylor A."/>
            <person name="Grigoriev I.V."/>
            <person name="Nagy L.G."/>
            <person name="Martin F."/>
            <person name="Kauserud H."/>
        </authorList>
    </citation>
    <scope>NUCLEOTIDE SEQUENCE</scope>
    <source>
        <strain evidence="2">CBHHK200</strain>
    </source>
</reference>
<dbReference type="AlphaFoldDB" id="A0AAD6S5R6"/>
<dbReference type="Proteomes" id="UP001218188">
    <property type="component" value="Unassembled WGS sequence"/>
</dbReference>
<comment type="caution">
    <text evidence="2">The sequence shown here is derived from an EMBL/GenBank/DDBJ whole genome shotgun (WGS) entry which is preliminary data.</text>
</comment>
<gene>
    <name evidence="2" type="ORF">C8F04DRAFT_1273782</name>
</gene>